<dbReference type="EMBL" id="WSFO01000002">
    <property type="protein sequence ID" value="KAE9631762.1"/>
    <property type="molecule type" value="Genomic_DNA"/>
</dbReference>
<evidence type="ECO:0000313" key="2">
    <source>
        <dbReference type="Proteomes" id="UP000441586"/>
    </source>
</evidence>
<dbReference type="AlphaFoldDB" id="A0A6A4RJ83"/>
<accession>A0A6A4RJ83</accession>
<evidence type="ECO:0000313" key="1">
    <source>
        <dbReference type="EMBL" id="KAE9631762.1"/>
    </source>
</evidence>
<sequence length="66" mass="7170">MSVELSGDRWAADESAVWGYMEGGHSRSAASTSTTGAFYEMDHWTMRLGVDGAVQQKTVTATLLWA</sequence>
<proteinExistence type="predicted"/>
<protein>
    <submittedName>
        <fullName evidence="1">Uncharacterized protein</fullName>
    </submittedName>
</protein>
<organism evidence="1 2">
    <name type="scientific">Parasedimentitalea maritima</name>
    <dbReference type="NCBI Taxonomy" id="2578117"/>
    <lineage>
        <taxon>Bacteria</taxon>
        <taxon>Pseudomonadati</taxon>
        <taxon>Pseudomonadota</taxon>
        <taxon>Alphaproteobacteria</taxon>
        <taxon>Rhodobacterales</taxon>
        <taxon>Paracoccaceae</taxon>
        <taxon>Parasedimentitalea</taxon>
    </lineage>
</organism>
<name>A0A6A4RJ83_9RHOB</name>
<dbReference type="Proteomes" id="UP000441586">
    <property type="component" value="Unassembled WGS sequence"/>
</dbReference>
<comment type="caution">
    <text evidence="1">The sequence shown here is derived from an EMBL/GenBank/DDBJ whole genome shotgun (WGS) entry which is preliminary data.</text>
</comment>
<reference evidence="1 2" key="1">
    <citation type="submission" date="2019-12" db="EMBL/GenBank/DDBJ databases">
        <authorList>
            <person name="Zhang Y.-J."/>
        </authorList>
    </citation>
    <scope>NUCLEOTIDE SEQUENCE [LARGE SCALE GENOMIC DNA]</scope>
    <source>
        <strain evidence="1 2">H18S-6</strain>
    </source>
</reference>
<gene>
    <name evidence="1" type="ORF">GP644_05510</name>
</gene>